<accession>H8GAM5</accession>
<dbReference type="AlphaFoldDB" id="H8GAM5"/>
<dbReference type="SUPFAM" id="SSF54001">
    <property type="entry name" value="Cysteine proteinases"/>
    <property type="match status" value="1"/>
</dbReference>
<dbReference type="GO" id="GO:0016407">
    <property type="term" value="F:acetyltransferase activity"/>
    <property type="evidence" value="ECO:0007669"/>
    <property type="project" value="InterPro"/>
</dbReference>
<reference evidence="3 4" key="1">
    <citation type="journal article" date="2012" name="Stand. Genomic Sci.">
        <title>Genome sequence of the soil bacterium Saccharomonospora azurea type strain (NA-128(T)).</title>
        <authorList>
            <person name="Klenk H.P."/>
            <person name="Held B."/>
            <person name="Lucas S."/>
            <person name="Lapidus A."/>
            <person name="Copeland A."/>
            <person name="Hammon N."/>
            <person name="Pitluck S."/>
            <person name="Goodwin L.A."/>
            <person name="Han C."/>
            <person name="Tapia R."/>
            <person name="Brambilla E.M."/>
            <person name="Potter G."/>
            <person name="Land M."/>
            <person name="Ivanova N."/>
            <person name="Rohde M."/>
            <person name="Goker M."/>
            <person name="Detter J.C."/>
            <person name="Kyrpides N.C."/>
            <person name="Woyke T."/>
        </authorList>
    </citation>
    <scope>NUCLEOTIDE SEQUENCE [LARGE SCALE GENOMIC DNA]</scope>
    <source>
        <strain evidence="3 4">NA-128</strain>
    </source>
</reference>
<evidence type="ECO:0000256" key="2">
    <source>
        <dbReference type="RuleBase" id="RU003452"/>
    </source>
</evidence>
<name>H8GAM5_9PSEU</name>
<dbReference type="PANTHER" id="PTHR11786:SF0">
    <property type="entry name" value="ARYLAMINE N-ACETYLTRANSFERASE 4-RELATED"/>
    <property type="match status" value="1"/>
</dbReference>
<dbReference type="PANTHER" id="PTHR11786">
    <property type="entry name" value="N-HYDROXYARYLAMINE O-ACETYLTRANSFERASE"/>
    <property type="match status" value="1"/>
</dbReference>
<comment type="similarity">
    <text evidence="1 2">Belongs to the arylamine N-acetyltransferase family.</text>
</comment>
<dbReference type="HOGENOM" id="CLU_049918_1_1_11"/>
<dbReference type="Proteomes" id="UP000004705">
    <property type="component" value="Chromosome"/>
</dbReference>
<keyword evidence="4" id="KW-1185">Reference proteome</keyword>
<organism evidence="3 4">
    <name type="scientific">Saccharomonospora azurea NA-128</name>
    <dbReference type="NCBI Taxonomy" id="882081"/>
    <lineage>
        <taxon>Bacteria</taxon>
        <taxon>Bacillati</taxon>
        <taxon>Actinomycetota</taxon>
        <taxon>Actinomycetes</taxon>
        <taxon>Pseudonocardiales</taxon>
        <taxon>Pseudonocardiaceae</taxon>
        <taxon>Saccharomonospora</taxon>
    </lineage>
</organism>
<sequence length="286" mass="31645">MTSTQKTTAVPALDWNVNALDLDAYLRRIGVSADSVSARNLAALHEAHVRSIPFENVDVLLGRPPSLELPDLTAKLVHSRRGGYCFEHGLLFAAALERLGYGVTRCVGRVGFTRPEMPETHLVLLVDVGAERFLADVGFGSGLLRPLPLADGANTEYGGWPFRLRRDGRYWLLEAPTGDPGDPGDGWRVEHGFDETPKRPVDYEVANHYVATHANSPFTRRLIVQRRDHGVSRKLLGRHYLVEYTDGRQAESTVVTPDELGDVLRSLDIVVEGADLARLREVYAGE</sequence>
<proteinExistence type="inferred from homology"/>
<dbReference type="Pfam" id="PF00797">
    <property type="entry name" value="Acetyltransf_2"/>
    <property type="match status" value="1"/>
</dbReference>
<evidence type="ECO:0000313" key="3">
    <source>
        <dbReference type="EMBL" id="EHY87591.1"/>
    </source>
</evidence>
<dbReference type="EMBL" id="CM001466">
    <property type="protein sequence ID" value="EHY87591.1"/>
    <property type="molecule type" value="Genomic_DNA"/>
</dbReference>
<dbReference type="Gene3D" id="2.40.128.150">
    <property type="entry name" value="Cysteine proteinases"/>
    <property type="match status" value="1"/>
</dbReference>
<dbReference type="RefSeq" id="WP_005438566.1">
    <property type="nucleotide sequence ID" value="NZ_CM001466.1"/>
</dbReference>
<dbReference type="Gene3D" id="3.30.2140.10">
    <property type="entry name" value="Arylamine N-acetyltransferase"/>
    <property type="match status" value="1"/>
</dbReference>
<protein>
    <submittedName>
        <fullName evidence="3">Arylamine N-acetyltransferase</fullName>
    </submittedName>
</protein>
<dbReference type="InterPro" id="IPR038765">
    <property type="entry name" value="Papain-like_cys_pep_sf"/>
</dbReference>
<dbReference type="OrthoDB" id="7181050at2"/>
<evidence type="ECO:0000313" key="4">
    <source>
        <dbReference type="Proteomes" id="UP000004705"/>
    </source>
</evidence>
<dbReference type="InterPro" id="IPR001447">
    <property type="entry name" value="Arylamine_N-AcTrfase"/>
</dbReference>
<evidence type="ECO:0000256" key="1">
    <source>
        <dbReference type="ARBA" id="ARBA00006547"/>
    </source>
</evidence>
<gene>
    <name evidence="3" type="ORF">SacazDRAFT_00641</name>
</gene>
<dbReference type="PRINTS" id="PR01543">
    <property type="entry name" value="ANATRNSFRASE"/>
</dbReference>